<dbReference type="Gramene" id="CMN124CT">
    <property type="protein sequence ID" value="CMN124CT"/>
    <property type="gene ID" value="CMN124C"/>
</dbReference>
<dbReference type="EMBL" id="AP006496">
    <property type="protein sequence ID" value="BAM81236.1"/>
    <property type="molecule type" value="Genomic_DNA"/>
</dbReference>
<dbReference type="Proteomes" id="UP000007014">
    <property type="component" value="Chromosome 14"/>
</dbReference>
<sequence length="464" mass="51827">MSRTVPWRLPQLRGTNLLLQDLIEIPSNNGAEVPFESSAKRRPRWSLVQRSAAGEAAPETAAKDPFTTLPVELRLRILYHLFVDVDDSFNCDDNHPQSECIVPSAVESRRATERLWLAQRSVYALVSAYPTWAEVLERGQGSCGKRGACAAACETLPYARWSSFWTTLAAQVFGCSLSRALYTVRSWSRIGGTRVRAGLGRSPAKLAQDGLLRYHEPCHCCGVRQSEPDLFYIWDAWCIAMATDTSSPPCRDCPAQRALCFPVCRSCFLGGADSAGDAREAPSPAAPDDWIHETALADHAYAQHSLARPHWCRSMSAHFGLRQSAVASVSSFANQPAFITKQQREPAAVAQARRTALVQLLKQHRDGRSDMGYTYAKARDQVHLFFLLVAGNQSATKGSVVSNRSVRELHWDLNDFREYFRSKRALYRVVSDAALPETSSRSSTQLPLINQRDLLTWVRRQRQT</sequence>
<organism evidence="1 2">
    <name type="scientific">Cyanidioschyzon merolae (strain NIES-3377 / 10D)</name>
    <name type="common">Unicellular red alga</name>
    <dbReference type="NCBI Taxonomy" id="280699"/>
    <lineage>
        <taxon>Eukaryota</taxon>
        <taxon>Rhodophyta</taxon>
        <taxon>Bangiophyceae</taxon>
        <taxon>Cyanidiales</taxon>
        <taxon>Cyanidiaceae</taxon>
        <taxon>Cyanidioschyzon</taxon>
    </lineage>
</organism>
<reference evidence="1 2" key="1">
    <citation type="journal article" date="2004" name="Nature">
        <title>Genome sequence of the ultrasmall unicellular red alga Cyanidioschyzon merolae 10D.</title>
        <authorList>
            <person name="Matsuzaki M."/>
            <person name="Misumi O."/>
            <person name="Shin-i T."/>
            <person name="Maruyama S."/>
            <person name="Takahara M."/>
            <person name="Miyagishima S."/>
            <person name="Mori T."/>
            <person name="Nishida K."/>
            <person name="Yagisawa F."/>
            <person name="Nishida K."/>
            <person name="Yoshida Y."/>
            <person name="Nishimura Y."/>
            <person name="Nakao S."/>
            <person name="Kobayashi T."/>
            <person name="Momoyama Y."/>
            <person name="Higashiyama T."/>
            <person name="Minoda A."/>
            <person name="Sano M."/>
            <person name="Nomoto H."/>
            <person name="Oishi K."/>
            <person name="Hayashi H."/>
            <person name="Ohta F."/>
            <person name="Nishizaka S."/>
            <person name="Haga S."/>
            <person name="Miura S."/>
            <person name="Morishita T."/>
            <person name="Kabeya Y."/>
            <person name="Terasawa K."/>
            <person name="Suzuki Y."/>
            <person name="Ishii Y."/>
            <person name="Asakawa S."/>
            <person name="Takano H."/>
            <person name="Ohta N."/>
            <person name="Kuroiwa H."/>
            <person name="Tanaka K."/>
            <person name="Shimizu N."/>
            <person name="Sugano S."/>
            <person name="Sato N."/>
            <person name="Nozaki H."/>
            <person name="Ogasawara N."/>
            <person name="Kohara Y."/>
            <person name="Kuroiwa T."/>
        </authorList>
    </citation>
    <scope>NUCLEOTIDE SEQUENCE [LARGE SCALE GENOMIC DNA]</scope>
    <source>
        <strain evidence="1 2">10D</strain>
    </source>
</reference>
<keyword evidence="2" id="KW-1185">Reference proteome</keyword>
<accession>M1UTT8</accession>
<dbReference type="HOGENOM" id="CLU_589709_0_0_1"/>
<dbReference type="OrthoDB" id="10574997at2759"/>
<dbReference type="GeneID" id="16995359"/>
<name>M1UTT8_CYAM1</name>
<evidence type="ECO:0000313" key="1">
    <source>
        <dbReference type="EMBL" id="BAM81236.1"/>
    </source>
</evidence>
<dbReference type="AlphaFoldDB" id="M1UTT8"/>
<dbReference type="RefSeq" id="XP_005537272.1">
    <property type="nucleotide sequence ID" value="XM_005537215.1"/>
</dbReference>
<protein>
    <submittedName>
        <fullName evidence="1">Uncharacterized protein</fullName>
    </submittedName>
</protein>
<proteinExistence type="predicted"/>
<reference evidence="1 2" key="2">
    <citation type="journal article" date="2007" name="BMC Biol.">
        <title>A 100%-complete sequence reveals unusually simple genomic features in the hot-spring red alga Cyanidioschyzon merolae.</title>
        <authorList>
            <person name="Nozaki H."/>
            <person name="Takano H."/>
            <person name="Misumi O."/>
            <person name="Terasawa K."/>
            <person name="Matsuzaki M."/>
            <person name="Maruyama S."/>
            <person name="Nishida K."/>
            <person name="Yagisawa F."/>
            <person name="Yoshida Y."/>
            <person name="Fujiwara T."/>
            <person name="Takio S."/>
            <person name="Tamura K."/>
            <person name="Chung S.J."/>
            <person name="Nakamura S."/>
            <person name="Kuroiwa H."/>
            <person name="Tanaka K."/>
            <person name="Sato N."/>
            <person name="Kuroiwa T."/>
        </authorList>
    </citation>
    <scope>NUCLEOTIDE SEQUENCE [LARGE SCALE GENOMIC DNA]</scope>
    <source>
        <strain evidence="1 2">10D</strain>
    </source>
</reference>
<dbReference type="KEGG" id="cme:CYME_CMN124C"/>
<gene>
    <name evidence="1" type="ORF">CYME_CMN124C</name>
</gene>
<evidence type="ECO:0000313" key="2">
    <source>
        <dbReference type="Proteomes" id="UP000007014"/>
    </source>
</evidence>